<keyword evidence="2" id="KW-0217">Developmental protein</keyword>
<evidence type="ECO:0000256" key="2">
    <source>
        <dbReference type="ARBA" id="ARBA00022473"/>
    </source>
</evidence>
<sequence length="245" mass="28370">MANIFNQRGQDKTKNVLSRIVFEIYTTFSRLEDYDMRGYTINVAMLRPRIALSIQQNREVYKFPCVQGNERRKKKEDIDITNQQVPCARCFFSFYPKQSKVPRMKTLQLRPVIVFCIYTSPSPLDIFKLSGELFSGIHLIACKISRDIGEIKFQVYNKCSTGARKAPATRRSKGHGFTNNCAALVEEQRARIYILRRCATMLLCWRNNMRSAENEKETQKAWESTATNSTFPIVNLRFLIPNSPS</sequence>
<evidence type="ECO:0000256" key="5">
    <source>
        <dbReference type="ARBA" id="ARBA00022989"/>
    </source>
</evidence>
<dbReference type="GO" id="GO:0048367">
    <property type="term" value="P:shoot system development"/>
    <property type="evidence" value="ECO:0007669"/>
    <property type="project" value="UniProtKB-ARBA"/>
</dbReference>
<dbReference type="EMBL" id="JADGMS010000001">
    <property type="protein sequence ID" value="KAF9689855.1"/>
    <property type="molecule type" value="Genomic_DNA"/>
</dbReference>
<evidence type="ECO:0000256" key="7">
    <source>
        <dbReference type="ARBA" id="ARBA00024340"/>
    </source>
</evidence>
<evidence type="ECO:0000313" key="8">
    <source>
        <dbReference type="EMBL" id="KAF9689855.1"/>
    </source>
</evidence>
<dbReference type="PANTHER" id="PTHR33102">
    <property type="entry name" value="DVL19-RELATED-RELATED"/>
    <property type="match status" value="1"/>
</dbReference>
<organism evidence="8 9">
    <name type="scientific">Salix dunnii</name>
    <dbReference type="NCBI Taxonomy" id="1413687"/>
    <lineage>
        <taxon>Eukaryota</taxon>
        <taxon>Viridiplantae</taxon>
        <taxon>Streptophyta</taxon>
        <taxon>Embryophyta</taxon>
        <taxon>Tracheophyta</taxon>
        <taxon>Spermatophyta</taxon>
        <taxon>Magnoliopsida</taxon>
        <taxon>eudicotyledons</taxon>
        <taxon>Gunneridae</taxon>
        <taxon>Pentapetalae</taxon>
        <taxon>rosids</taxon>
        <taxon>fabids</taxon>
        <taxon>Malpighiales</taxon>
        <taxon>Salicaceae</taxon>
        <taxon>Saliceae</taxon>
        <taxon>Salix</taxon>
    </lineage>
</organism>
<dbReference type="AlphaFoldDB" id="A0A835NBQ9"/>
<name>A0A835NBQ9_9ROSI</name>
<keyword evidence="3" id="KW-1003">Cell membrane</keyword>
<dbReference type="OrthoDB" id="1693826at2759"/>
<comment type="similarity">
    <text evidence="7">Belongs to the DVL/RTFL small polypeptides family.</text>
</comment>
<dbReference type="GO" id="GO:0008285">
    <property type="term" value="P:negative regulation of cell population proliferation"/>
    <property type="evidence" value="ECO:0007669"/>
    <property type="project" value="InterPro"/>
</dbReference>
<keyword evidence="4" id="KW-0812">Transmembrane</keyword>
<dbReference type="InterPro" id="IPR051525">
    <property type="entry name" value="DVL_RTFL_regulatory"/>
</dbReference>
<dbReference type="Proteomes" id="UP000657918">
    <property type="component" value="Unassembled WGS sequence"/>
</dbReference>
<reference evidence="8 9" key="1">
    <citation type="submission" date="2020-10" db="EMBL/GenBank/DDBJ databases">
        <title>Plant Genome Project.</title>
        <authorList>
            <person name="Zhang R.-G."/>
        </authorList>
    </citation>
    <scope>NUCLEOTIDE SEQUENCE [LARGE SCALE GENOMIC DNA]</scope>
    <source>
        <strain evidence="8">FAFU-HL-1</strain>
        <tissue evidence="8">Leaf</tissue>
    </source>
</reference>
<keyword evidence="5" id="KW-1133">Transmembrane helix</keyword>
<evidence type="ECO:0000256" key="4">
    <source>
        <dbReference type="ARBA" id="ARBA00022692"/>
    </source>
</evidence>
<evidence type="ECO:0000313" key="9">
    <source>
        <dbReference type="Proteomes" id="UP000657918"/>
    </source>
</evidence>
<keyword evidence="9" id="KW-1185">Reference proteome</keyword>
<evidence type="ECO:0000256" key="6">
    <source>
        <dbReference type="ARBA" id="ARBA00023136"/>
    </source>
</evidence>
<dbReference type="GO" id="GO:0005886">
    <property type="term" value="C:plasma membrane"/>
    <property type="evidence" value="ECO:0007669"/>
    <property type="project" value="UniProtKB-SubCell"/>
</dbReference>
<accession>A0A835NBQ9</accession>
<gene>
    <name evidence="8" type="ORF">SADUNF_Sadunf01G0135800</name>
</gene>
<comment type="caution">
    <text evidence="8">The sequence shown here is derived from an EMBL/GenBank/DDBJ whole genome shotgun (WGS) entry which is preliminary data.</text>
</comment>
<comment type="subcellular location">
    <subcellularLocation>
        <location evidence="1">Cell membrane</location>
        <topology evidence="1">Single-pass membrane protein</topology>
    </subcellularLocation>
</comment>
<evidence type="ECO:0000256" key="1">
    <source>
        <dbReference type="ARBA" id="ARBA00004162"/>
    </source>
</evidence>
<evidence type="ECO:0000256" key="3">
    <source>
        <dbReference type="ARBA" id="ARBA00022475"/>
    </source>
</evidence>
<dbReference type="Pfam" id="PF08137">
    <property type="entry name" value="DVL"/>
    <property type="match status" value="1"/>
</dbReference>
<proteinExistence type="inferred from homology"/>
<keyword evidence="6" id="KW-0472">Membrane</keyword>
<dbReference type="InterPro" id="IPR012552">
    <property type="entry name" value="DVL"/>
</dbReference>
<protein>
    <submittedName>
        <fullName evidence="8">Uncharacterized protein</fullName>
    </submittedName>
</protein>